<organism evidence="2 3">
    <name type="scientific">Neomoorella stamsii</name>
    <dbReference type="NCBI Taxonomy" id="1266720"/>
    <lineage>
        <taxon>Bacteria</taxon>
        <taxon>Bacillati</taxon>
        <taxon>Bacillota</taxon>
        <taxon>Clostridia</taxon>
        <taxon>Neomoorellales</taxon>
        <taxon>Neomoorellaceae</taxon>
        <taxon>Neomoorella</taxon>
    </lineage>
</organism>
<name>A0A9X7J0E8_9FIRM</name>
<dbReference type="Proteomes" id="UP000239430">
    <property type="component" value="Unassembled WGS sequence"/>
</dbReference>
<accession>A0A9X7J0E8</accession>
<evidence type="ECO:0000313" key="3">
    <source>
        <dbReference type="Proteomes" id="UP000239430"/>
    </source>
</evidence>
<protein>
    <submittedName>
        <fullName evidence="2">Transposase IS116/IS110/IS902 family protein</fullName>
    </submittedName>
</protein>
<dbReference type="InterPro" id="IPR003346">
    <property type="entry name" value="Transposase_20"/>
</dbReference>
<gene>
    <name evidence="2" type="ORF">MOST_33330</name>
</gene>
<dbReference type="GO" id="GO:0006313">
    <property type="term" value="P:DNA transposition"/>
    <property type="evidence" value="ECO:0007669"/>
    <property type="project" value="InterPro"/>
</dbReference>
<comment type="caution">
    <text evidence="2">The sequence shown here is derived from an EMBL/GenBank/DDBJ whole genome shotgun (WGS) entry which is preliminary data.</text>
</comment>
<dbReference type="Pfam" id="PF02371">
    <property type="entry name" value="Transposase_20"/>
    <property type="match status" value="1"/>
</dbReference>
<sequence length="235" mass="26855">MKKLNEVSLESIYTLHLSETSWGRETPGAKTFGRMEDDRSRYPSHESVAALAGTSPVPFQSGRYSRAHKRIACIKPFHATLYSFARQSTRFEAWAKEYYLRKRREGKSHSVAVRALSNIWVRIIHAIWVKREYYTPTKFLNARAVHQAHVGYGRGLRYLRPGHHVGRGGGIPGLWNAMRRGLSPPGIPNFKIYTLATYLIVFVKTLTCLATKITGFNHLFKQQCRTILVVAYLSM</sequence>
<reference evidence="2 3" key="1">
    <citation type="submission" date="2018-03" db="EMBL/GenBank/DDBJ databases">
        <title>Genome sequence of Moorella stamsii DSM 26217.</title>
        <authorList>
            <person name="Poehlein A."/>
            <person name="Daniel R."/>
        </authorList>
    </citation>
    <scope>NUCLEOTIDE SEQUENCE [LARGE SCALE GENOMIC DNA]</scope>
    <source>
        <strain evidence="3">DSM 26217</strain>
    </source>
</reference>
<dbReference type="EMBL" id="PVXL01000080">
    <property type="protein sequence ID" value="PRR68674.1"/>
    <property type="molecule type" value="Genomic_DNA"/>
</dbReference>
<dbReference type="AlphaFoldDB" id="A0A9X7J0E8"/>
<dbReference type="GO" id="GO:0004803">
    <property type="term" value="F:transposase activity"/>
    <property type="evidence" value="ECO:0007669"/>
    <property type="project" value="InterPro"/>
</dbReference>
<keyword evidence="3" id="KW-1185">Reference proteome</keyword>
<evidence type="ECO:0000313" key="2">
    <source>
        <dbReference type="EMBL" id="PRR68674.1"/>
    </source>
</evidence>
<feature type="domain" description="Transposase IS116/IS110/IS902 C-terminal" evidence="1">
    <location>
        <begin position="32"/>
        <end position="99"/>
    </location>
</feature>
<proteinExistence type="predicted"/>
<dbReference type="GO" id="GO:0003677">
    <property type="term" value="F:DNA binding"/>
    <property type="evidence" value="ECO:0007669"/>
    <property type="project" value="InterPro"/>
</dbReference>
<evidence type="ECO:0000259" key="1">
    <source>
        <dbReference type="Pfam" id="PF02371"/>
    </source>
</evidence>